<dbReference type="GO" id="GO:0005634">
    <property type="term" value="C:nucleus"/>
    <property type="evidence" value="ECO:0007669"/>
    <property type="project" value="TreeGrafter"/>
</dbReference>
<dbReference type="EC" id="2.1.1.56" evidence="1"/>
<keyword evidence="2" id="KW-0489">Methyltransferase</keyword>
<dbReference type="InterPro" id="IPR019012">
    <property type="entry name" value="RNA_cap_Gua-N2-MeTrfase"/>
</dbReference>
<dbReference type="Pfam" id="PF03291">
    <property type="entry name" value="mRNA_G-N7_MeTrfase"/>
    <property type="match status" value="1"/>
</dbReference>
<keyword evidence="4" id="KW-0949">S-adenosyl-L-methionine</keyword>
<evidence type="ECO:0000256" key="5">
    <source>
        <dbReference type="ARBA" id="ARBA00022884"/>
    </source>
</evidence>
<protein>
    <recommendedName>
        <fullName evidence="1">mRNA (guanine-N(7))-methyltransferase</fullName>
        <ecNumber evidence="1">2.1.1.56</ecNumber>
    </recommendedName>
</protein>
<sequence length="455" mass="52088">METQVRKFHNDVKSQLLRQYVKKIELVNPPHEISLMDIACGRGGDMHKWKQMKIDNVFAIDTDFSALNTARERYNTLKSKGPCPHIEFTNVDMLSKGAGFSILSKLKRTYGSGNYHQFDIVTMHFALQYFVDTPEDLSHVIDIVTDRMSPGGYFIGTAPRKESIESLLDNQQSYISDVIEISRTGENNTINFNVNLGDTSYFDEFGASEESLVDIEFFKNECGKHGLEMVKLHNFSEISPLDESEYKKFSDLYCFWVFHKPKQSAFFPVTPGVKLSDLRIHKNCIPLITKPHEAVRLQRTMRKRLMDSRNMVLEDTTILDATACVGGDVISSAKNFKHVVAIESDIERYEMLVHNVSTFRLENVKCINGDSLDIIPGYAKNVKNLVVYFDPPWGKNNAHIMISGYEIIHIASIIKRNMKVPVFLKLPRDYRVPENINGSRIIQTVITRKIKLVEF</sequence>
<evidence type="ECO:0000259" key="6">
    <source>
        <dbReference type="PROSITE" id="PS51562"/>
    </source>
</evidence>
<name>A0A6C0KBR6_9ZZZZ</name>
<dbReference type="PANTHER" id="PTHR12189:SF2">
    <property type="entry name" value="MRNA CAP GUANINE-N7 METHYLTRANSFERASE"/>
    <property type="match status" value="1"/>
</dbReference>
<dbReference type="PANTHER" id="PTHR12189">
    <property type="entry name" value="MRNA GUANINE-7- METHYLTRANSFERASE"/>
    <property type="match status" value="1"/>
</dbReference>
<dbReference type="Pfam" id="PF09445">
    <property type="entry name" value="Methyltransf_15"/>
    <property type="match status" value="1"/>
</dbReference>
<accession>A0A6C0KBR6</accession>
<dbReference type="InterPro" id="IPR004971">
    <property type="entry name" value="mRNA_G-N7_MeTrfase_dom"/>
</dbReference>
<dbReference type="InterPro" id="IPR039753">
    <property type="entry name" value="RG7MT1"/>
</dbReference>
<dbReference type="CDD" id="cd02440">
    <property type="entry name" value="AdoMet_MTases"/>
    <property type="match status" value="1"/>
</dbReference>
<dbReference type="GO" id="GO:0036261">
    <property type="term" value="P:7-methylguanosine cap hypermethylation"/>
    <property type="evidence" value="ECO:0007669"/>
    <property type="project" value="InterPro"/>
</dbReference>
<organism evidence="7">
    <name type="scientific">viral metagenome</name>
    <dbReference type="NCBI Taxonomy" id="1070528"/>
    <lineage>
        <taxon>unclassified sequences</taxon>
        <taxon>metagenomes</taxon>
        <taxon>organismal metagenomes</taxon>
    </lineage>
</organism>
<keyword evidence="5" id="KW-0694">RNA-binding</keyword>
<evidence type="ECO:0000256" key="2">
    <source>
        <dbReference type="ARBA" id="ARBA00022603"/>
    </source>
</evidence>
<dbReference type="GO" id="GO:0004482">
    <property type="term" value="F:mRNA 5'-cap (guanine-N7-)-methyltransferase activity"/>
    <property type="evidence" value="ECO:0007669"/>
    <property type="project" value="UniProtKB-EC"/>
</dbReference>
<feature type="domain" description="MRNA cap 0 methyltransferase" evidence="6">
    <location>
        <begin position="1"/>
        <end position="261"/>
    </location>
</feature>
<proteinExistence type="predicted"/>
<evidence type="ECO:0000256" key="4">
    <source>
        <dbReference type="ARBA" id="ARBA00022691"/>
    </source>
</evidence>
<evidence type="ECO:0000313" key="7">
    <source>
        <dbReference type="EMBL" id="QHU14631.1"/>
    </source>
</evidence>
<evidence type="ECO:0000256" key="3">
    <source>
        <dbReference type="ARBA" id="ARBA00022679"/>
    </source>
</evidence>
<dbReference type="PROSITE" id="PS51562">
    <property type="entry name" value="RNA_CAP0_MT"/>
    <property type="match status" value="1"/>
</dbReference>
<reference evidence="7" key="1">
    <citation type="journal article" date="2020" name="Nature">
        <title>Giant virus diversity and host interactions through global metagenomics.</title>
        <authorList>
            <person name="Schulz F."/>
            <person name="Roux S."/>
            <person name="Paez-Espino D."/>
            <person name="Jungbluth S."/>
            <person name="Walsh D.A."/>
            <person name="Denef V.J."/>
            <person name="McMahon K.D."/>
            <person name="Konstantinidis K.T."/>
            <person name="Eloe-Fadrosh E.A."/>
            <person name="Kyrpides N.C."/>
            <person name="Woyke T."/>
        </authorList>
    </citation>
    <scope>NUCLEOTIDE SEQUENCE</scope>
    <source>
        <strain evidence="7">GVMAG-S-1102113-126</strain>
    </source>
</reference>
<evidence type="ECO:0000256" key="1">
    <source>
        <dbReference type="ARBA" id="ARBA00011926"/>
    </source>
</evidence>
<dbReference type="GO" id="GO:0003723">
    <property type="term" value="F:RNA binding"/>
    <property type="evidence" value="ECO:0007669"/>
    <property type="project" value="UniProtKB-KW"/>
</dbReference>
<dbReference type="Gene3D" id="3.40.50.150">
    <property type="entry name" value="Vaccinia Virus protein VP39"/>
    <property type="match status" value="2"/>
</dbReference>
<keyword evidence="3" id="KW-0808">Transferase</keyword>
<dbReference type="EMBL" id="MN740844">
    <property type="protein sequence ID" value="QHU14631.1"/>
    <property type="molecule type" value="Genomic_DNA"/>
</dbReference>
<dbReference type="SUPFAM" id="SSF53335">
    <property type="entry name" value="S-adenosyl-L-methionine-dependent methyltransferases"/>
    <property type="match status" value="2"/>
</dbReference>
<dbReference type="InterPro" id="IPR029063">
    <property type="entry name" value="SAM-dependent_MTases_sf"/>
</dbReference>
<dbReference type="AlphaFoldDB" id="A0A6C0KBR6"/>